<dbReference type="Pfam" id="PF00043">
    <property type="entry name" value="GST_C"/>
    <property type="match status" value="1"/>
</dbReference>
<dbReference type="InterPro" id="IPR010987">
    <property type="entry name" value="Glutathione-S-Trfase_C-like"/>
</dbReference>
<dbReference type="STRING" id="1123010.SAMN02745724_01625"/>
<dbReference type="EMBL" id="FOLO01000009">
    <property type="protein sequence ID" value="SFC42540.1"/>
    <property type="molecule type" value="Genomic_DNA"/>
</dbReference>
<dbReference type="InterPro" id="IPR004046">
    <property type="entry name" value="GST_C"/>
</dbReference>
<dbReference type="SUPFAM" id="SSF47616">
    <property type="entry name" value="GST C-terminal domain-like"/>
    <property type="match status" value="1"/>
</dbReference>
<dbReference type="InterPro" id="IPR036249">
    <property type="entry name" value="Thioredoxin-like_sf"/>
</dbReference>
<keyword evidence="3" id="KW-1185">Reference proteome</keyword>
<dbReference type="CDD" id="cd03196">
    <property type="entry name" value="GST_C_5"/>
    <property type="match status" value="1"/>
</dbReference>
<dbReference type="Gene3D" id="3.40.30.10">
    <property type="entry name" value="Glutaredoxin"/>
    <property type="match status" value="1"/>
</dbReference>
<name>A0A1I1JAT1_9GAMM</name>
<protein>
    <submittedName>
        <fullName evidence="2">Glutathione S-transferase</fullName>
    </submittedName>
</protein>
<evidence type="ECO:0000313" key="2">
    <source>
        <dbReference type="EMBL" id="SFC42540.1"/>
    </source>
</evidence>
<evidence type="ECO:0000313" key="3">
    <source>
        <dbReference type="Proteomes" id="UP000198862"/>
    </source>
</evidence>
<feature type="domain" description="GST C-terminal" evidence="1">
    <location>
        <begin position="84"/>
        <end position="221"/>
    </location>
</feature>
<accession>A0A1I1JAT1</accession>
<dbReference type="SUPFAM" id="SSF52833">
    <property type="entry name" value="Thioredoxin-like"/>
    <property type="match status" value="1"/>
</dbReference>
<dbReference type="InterPro" id="IPR050983">
    <property type="entry name" value="GST_Omega/HSP26"/>
</dbReference>
<dbReference type="PROSITE" id="PS50405">
    <property type="entry name" value="GST_CTER"/>
    <property type="match status" value="1"/>
</dbReference>
<sequence length="221" mass="25842">MKEPADLPILYSLRNCPYAMRARFGIFKSKQQVILRDIVLSNKPDEMIAASAKGEVPTLVVSPSLVIDQSLEVMLWALNKSDPNDLLHSHNESILPEMLKLIEDFDIGFKVAFDKYSAAKRYHDDNVEQYRQDCEVYINDLEQRLNKYDFLMSENESLADIALISFIRKFARVERKWYLQSPYPKVRAWLNSYLQSALFSKVMKEYPLWLESKEMIIFGDK</sequence>
<dbReference type="GO" id="GO:0005737">
    <property type="term" value="C:cytoplasm"/>
    <property type="evidence" value="ECO:0007669"/>
    <property type="project" value="TreeGrafter"/>
</dbReference>
<dbReference type="Proteomes" id="UP000198862">
    <property type="component" value="Unassembled WGS sequence"/>
</dbReference>
<evidence type="ECO:0000259" key="1">
    <source>
        <dbReference type="PROSITE" id="PS50405"/>
    </source>
</evidence>
<dbReference type="Pfam" id="PF13417">
    <property type="entry name" value="GST_N_3"/>
    <property type="match status" value="1"/>
</dbReference>
<reference evidence="2 3" key="1">
    <citation type="submission" date="2016-10" db="EMBL/GenBank/DDBJ databases">
        <authorList>
            <person name="de Groot N.N."/>
        </authorList>
    </citation>
    <scope>NUCLEOTIDE SEQUENCE [LARGE SCALE GENOMIC DNA]</scope>
    <source>
        <strain evidence="2 3">DSM 6059</strain>
    </source>
</reference>
<gene>
    <name evidence="2" type="ORF">SAMN02745724_01625</name>
</gene>
<dbReference type="InterPro" id="IPR004045">
    <property type="entry name" value="Glutathione_S-Trfase_N"/>
</dbReference>
<dbReference type="PANTHER" id="PTHR43968">
    <property type="match status" value="1"/>
</dbReference>
<organism evidence="2 3">
    <name type="scientific">Pseudoalteromonas denitrificans DSM 6059</name>
    <dbReference type="NCBI Taxonomy" id="1123010"/>
    <lineage>
        <taxon>Bacteria</taxon>
        <taxon>Pseudomonadati</taxon>
        <taxon>Pseudomonadota</taxon>
        <taxon>Gammaproteobacteria</taxon>
        <taxon>Alteromonadales</taxon>
        <taxon>Pseudoalteromonadaceae</taxon>
        <taxon>Pseudoalteromonas</taxon>
    </lineage>
</organism>
<dbReference type="OrthoDB" id="9813092at2"/>
<dbReference type="AlphaFoldDB" id="A0A1I1JAT1"/>
<dbReference type="PANTHER" id="PTHR43968:SF6">
    <property type="entry name" value="GLUTATHIONE S-TRANSFERASE OMEGA"/>
    <property type="match status" value="1"/>
</dbReference>
<dbReference type="RefSeq" id="WP_091982595.1">
    <property type="nucleotide sequence ID" value="NZ_FOLO01000009.1"/>
</dbReference>
<dbReference type="Gene3D" id="1.20.1050.10">
    <property type="match status" value="1"/>
</dbReference>
<dbReference type="InterPro" id="IPR036282">
    <property type="entry name" value="Glutathione-S-Trfase_C_sf"/>
</dbReference>
<dbReference type="GO" id="GO:0016740">
    <property type="term" value="F:transferase activity"/>
    <property type="evidence" value="ECO:0007669"/>
    <property type="project" value="UniProtKB-KW"/>
</dbReference>
<proteinExistence type="predicted"/>
<keyword evidence="2" id="KW-0808">Transferase</keyword>